<dbReference type="AlphaFoldDB" id="A0A0F9B0D8"/>
<evidence type="ECO:0000313" key="1">
    <source>
        <dbReference type="EMBL" id="KKL15115.1"/>
    </source>
</evidence>
<accession>A0A0F9B0D8</accession>
<dbReference type="PROSITE" id="PS51374">
    <property type="entry name" value="NDPK_LIKE"/>
    <property type="match status" value="1"/>
</dbReference>
<comment type="caution">
    <text evidence="1">The sequence shown here is derived from an EMBL/GenBank/DDBJ whole genome shotgun (WGS) entry which is preliminary data.</text>
</comment>
<dbReference type="InterPro" id="IPR036850">
    <property type="entry name" value="NDK-like_dom_sf"/>
</dbReference>
<reference evidence="1" key="1">
    <citation type="journal article" date="2015" name="Nature">
        <title>Complex archaea that bridge the gap between prokaryotes and eukaryotes.</title>
        <authorList>
            <person name="Spang A."/>
            <person name="Saw J.H."/>
            <person name="Jorgensen S.L."/>
            <person name="Zaremba-Niedzwiedzka K."/>
            <person name="Martijn J."/>
            <person name="Lind A.E."/>
            <person name="van Eijk R."/>
            <person name="Schleper C."/>
            <person name="Guy L."/>
            <person name="Ettema T.J."/>
        </authorList>
    </citation>
    <scope>NUCLEOTIDE SEQUENCE</scope>
</reference>
<dbReference type="Gene3D" id="3.30.70.141">
    <property type="entry name" value="Nucleoside diphosphate kinase-like domain"/>
    <property type="match status" value="1"/>
</dbReference>
<dbReference type="EMBL" id="LAZR01040189">
    <property type="protein sequence ID" value="KKL15115.1"/>
    <property type="molecule type" value="Genomic_DNA"/>
</dbReference>
<name>A0A0F9B0D8_9ZZZZ</name>
<dbReference type="SUPFAM" id="SSF54919">
    <property type="entry name" value="Nucleoside diphosphate kinase, NDK"/>
    <property type="match status" value="1"/>
</dbReference>
<protein>
    <submittedName>
        <fullName evidence="1">Uncharacterized protein</fullName>
    </submittedName>
</protein>
<feature type="non-terminal residue" evidence="1">
    <location>
        <position position="38"/>
    </location>
</feature>
<sequence length="38" mass="4149">MAGNLTVALIKPHILFARKRGQIITKIEEAGFGIILSK</sequence>
<proteinExistence type="predicted"/>
<organism evidence="1">
    <name type="scientific">marine sediment metagenome</name>
    <dbReference type="NCBI Taxonomy" id="412755"/>
    <lineage>
        <taxon>unclassified sequences</taxon>
        <taxon>metagenomes</taxon>
        <taxon>ecological metagenomes</taxon>
    </lineage>
</organism>
<gene>
    <name evidence="1" type="ORF">LCGC14_2508790</name>
</gene>